<dbReference type="EMBL" id="VFPJ01000001">
    <property type="protein sequence ID" value="TQM40754.1"/>
    <property type="molecule type" value="Genomic_DNA"/>
</dbReference>
<reference evidence="8 10" key="2">
    <citation type="submission" date="2019-06" db="EMBL/GenBank/DDBJ databases">
        <title>Genomic Encyclopedia of Archaeal and Bacterial Type Strains, Phase II (KMG-II): from individual species to whole genera.</title>
        <authorList>
            <person name="Goeker M."/>
        </authorList>
    </citation>
    <scope>NUCLEOTIDE SEQUENCE [LARGE SCALE GENOMIC DNA]</scope>
    <source>
        <strain evidence="8 10">DSM 24789</strain>
    </source>
</reference>
<evidence type="ECO:0000256" key="3">
    <source>
        <dbReference type="ARBA" id="ARBA00022692"/>
    </source>
</evidence>
<evidence type="ECO:0000313" key="9">
    <source>
        <dbReference type="Proteomes" id="UP000220828"/>
    </source>
</evidence>
<gene>
    <name evidence="7" type="ORF">B0A77_07205</name>
    <name evidence="8" type="ORF">BC670_1663</name>
</gene>
<dbReference type="AlphaFoldDB" id="A0A2H3KRQ0"/>
<dbReference type="Proteomes" id="UP000220828">
    <property type="component" value="Unassembled WGS sequence"/>
</dbReference>
<comment type="caution">
    <text evidence="7">The sequence shown here is derived from an EMBL/GenBank/DDBJ whole genome shotgun (WGS) entry which is preliminary data.</text>
</comment>
<dbReference type="GO" id="GO:0005886">
    <property type="term" value="C:plasma membrane"/>
    <property type="evidence" value="ECO:0007669"/>
    <property type="project" value="UniProtKB-SubCell"/>
</dbReference>
<dbReference type="Proteomes" id="UP000320773">
    <property type="component" value="Unassembled WGS sequence"/>
</dbReference>
<sequence length="206" mass="23273">MKEIIPFLSGFISACIGIALPGLINMTAAKVSLKDGKDRAISFVSGALIVIVMQTLLAVLFAHYIYNRPHVIYVLRTIGMVIFSLLTIYFLGIAKKPMAKKENIKIKSKKSRFFLGMLLSALNFFPIPYYVLIATTLSSYHYFTFNDVSILLFLLGVALGSFLVFYMYILFFKKIESKTDFFFKNMNTIIGSVTGIVTLITIYKMF</sequence>
<proteinExistence type="predicted"/>
<dbReference type="PROSITE" id="PS51257">
    <property type="entry name" value="PROKAR_LIPOPROTEIN"/>
    <property type="match status" value="1"/>
</dbReference>
<keyword evidence="4 6" id="KW-1133">Transmembrane helix</keyword>
<feature type="transmembrane region" description="Helical" evidence="6">
    <location>
        <begin position="113"/>
        <end position="137"/>
    </location>
</feature>
<reference evidence="7 9" key="1">
    <citation type="submission" date="2017-09" db="EMBL/GenBank/DDBJ databases">
        <title>Whole genomes of Flavobacteriaceae.</title>
        <authorList>
            <person name="Stine C."/>
            <person name="Li C."/>
            <person name="Tadesse D."/>
        </authorList>
    </citation>
    <scope>NUCLEOTIDE SEQUENCE [LARGE SCALE GENOMIC DNA]</scope>
    <source>
        <strain evidence="7 9">ATCC 35036</strain>
    </source>
</reference>
<keyword evidence="3 6" id="KW-0812">Transmembrane</keyword>
<protein>
    <submittedName>
        <fullName evidence="8">LysE type translocator</fullName>
    </submittedName>
    <submittedName>
        <fullName evidence="7">Lysine transporter LysE</fullName>
    </submittedName>
</protein>
<evidence type="ECO:0000313" key="10">
    <source>
        <dbReference type="Proteomes" id="UP000320773"/>
    </source>
</evidence>
<feature type="transmembrane region" description="Helical" evidence="6">
    <location>
        <begin position="6"/>
        <end position="28"/>
    </location>
</feature>
<evidence type="ECO:0000256" key="6">
    <source>
        <dbReference type="SAM" id="Phobius"/>
    </source>
</evidence>
<evidence type="ECO:0000256" key="4">
    <source>
        <dbReference type="ARBA" id="ARBA00022989"/>
    </source>
</evidence>
<dbReference type="InterPro" id="IPR001123">
    <property type="entry name" value="LeuE-type"/>
</dbReference>
<dbReference type="GO" id="GO:0006865">
    <property type="term" value="P:amino acid transport"/>
    <property type="evidence" value="ECO:0007669"/>
    <property type="project" value="InterPro"/>
</dbReference>
<name>A0A2H3KRQ0_9FLAO</name>
<evidence type="ECO:0000313" key="7">
    <source>
        <dbReference type="EMBL" id="PDS24715.1"/>
    </source>
</evidence>
<organism evidence="7 9">
    <name type="scientific">Flavobacterium branchiophilum</name>
    <dbReference type="NCBI Taxonomy" id="55197"/>
    <lineage>
        <taxon>Bacteria</taxon>
        <taxon>Pseudomonadati</taxon>
        <taxon>Bacteroidota</taxon>
        <taxon>Flavobacteriia</taxon>
        <taxon>Flavobacteriales</taxon>
        <taxon>Flavobacteriaceae</taxon>
        <taxon>Flavobacterium</taxon>
    </lineage>
</organism>
<feature type="transmembrane region" description="Helical" evidence="6">
    <location>
        <begin position="40"/>
        <end position="66"/>
    </location>
</feature>
<feature type="transmembrane region" description="Helical" evidence="6">
    <location>
        <begin position="149"/>
        <end position="169"/>
    </location>
</feature>
<dbReference type="OrthoDB" id="1451945at2"/>
<keyword evidence="2" id="KW-1003">Cell membrane</keyword>
<evidence type="ECO:0000313" key="8">
    <source>
        <dbReference type="EMBL" id="TQM40754.1"/>
    </source>
</evidence>
<keyword evidence="5 6" id="KW-0472">Membrane</keyword>
<dbReference type="RefSeq" id="WP_089079416.1">
    <property type="nucleotide sequence ID" value="NZ_PCMW01000038.1"/>
</dbReference>
<evidence type="ECO:0000256" key="1">
    <source>
        <dbReference type="ARBA" id="ARBA00004651"/>
    </source>
</evidence>
<comment type="subcellular location">
    <subcellularLocation>
        <location evidence="1">Cell membrane</location>
        <topology evidence="1">Multi-pass membrane protein</topology>
    </subcellularLocation>
</comment>
<dbReference type="Pfam" id="PF01810">
    <property type="entry name" value="LysE"/>
    <property type="match status" value="1"/>
</dbReference>
<dbReference type="EMBL" id="PCMW01000038">
    <property type="protein sequence ID" value="PDS24715.1"/>
    <property type="molecule type" value="Genomic_DNA"/>
</dbReference>
<feature type="transmembrane region" description="Helical" evidence="6">
    <location>
        <begin position="72"/>
        <end position="92"/>
    </location>
</feature>
<evidence type="ECO:0000256" key="2">
    <source>
        <dbReference type="ARBA" id="ARBA00022475"/>
    </source>
</evidence>
<evidence type="ECO:0000256" key="5">
    <source>
        <dbReference type="ARBA" id="ARBA00023136"/>
    </source>
</evidence>
<feature type="transmembrane region" description="Helical" evidence="6">
    <location>
        <begin position="181"/>
        <end position="203"/>
    </location>
</feature>
<accession>A0A2H3KRQ0</accession>